<gene>
    <name evidence="10" type="ORF">CXG81DRAFT_16427</name>
</gene>
<sequence length="539" mass="58292">MTYLYDTEYSADSVEFCPFEPHTGLALIGTYQVIAPASSDQTPDTDSRAKEASSQHESSASDLDNANDDDSDADLAGPAKVKTNRKGKLIAMHVQALATADAEASASANDAEALASASAFKLDAACIESHEMAAILDIKWLLSHFHVPESSSDALYATTQTTPASKVTAKESRGRALFALGTARGEIKVYDVANDVATCTPSPSKRDAVPATASTQPPSLLRLLDSVVWPDEDALTLSLDWSRLPWSAADHTVPDPDDLDGAAGDRSDSDDDEDAVMTRLTAQFAQLTASHGPPMPRLATSHNNGSVAAWAFRPDTARLHRYWTVPEAHGYEAWIVAWDAFQPTVMYSGGDDCRWNVWDTRSPGVVTMAASAKLRSSRYHSMGVTAMQSHPTRPNLLAVGSYDEVVGLWDPRSLRAPLTTFQTGGGVWRLKWHPTDPDRLLACCMHNGNHVLVYDATTSDLSSVQHHTAHSSLAYGGDWYRGAHPLPLCFRSPSDQRATTPTATTVPATTSVLGTCSFYDHEFRLWTHPTDTAAPPHET</sequence>
<dbReference type="OrthoDB" id="1930760at2759"/>
<evidence type="ECO:0000256" key="4">
    <source>
        <dbReference type="ARBA" id="ARBA00022801"/>
    </source>
</evidence>
<keyword evidence="4" id="KW-0378">Hydrolase</keyword>
<dbReference type="Proteomes" id="UP000274922">
    <property type="component" value="Unassembled WGS sequence"/>
</dbReference>
<dbReference type="EC" id="3.1.1.97" evidence="6"/>
<evidence type="ECO:0000256" key="7">
    <source>
        <dbReference type="ARBA" id="ARBA00047551"/>
    </source>
</evidence>
<comment type="catalytic activity">
    <reaction evidence="7">
        <text>diphthine methyl ester-[translation elongation factor 2] + H2O = diphthine-[translation elongation factor 2] + methanol + H(+)</text>
        <dbReference type="Rhea" id="RHEA:42656"/>
        <dbReference type="Rhea" id="RHEA-COMP:10172"/>
        <dbReference type="Rhea" id="RHEA-COMP:10173"/>
        <dbReference type="ChEBI" id="CHEBI:15377"/>
        <dbReference type="ChEBI" id="CHEBI:15378"/>
        <dbReference type="ChEBI" id="CHEBI:17790"/>
        <dbReference type="ChEBI" id="CHEBI:79005"/>
        <dbReference type="ChEBI" id="CHEBI:82696"/>
        <dbReference type="EC" id="3.1.1.97"/>
    </reaction>
</comment>
<reference evidence="11" key="1">
    <citation type="journal article" date="2018" name="Nat. Microbiol.">
        <title>Leveraging single-cell genomics to expand the fungal tree of life.</title>
        <authorList>
            <person name="Ahrendt S.R."/>
            <person name="Quandt C.A."/>
            <person name="Ciobanu D."/>
            <person name="Clum A."/>
            <person name="Salamov A."/>
            <person name="Andreopoulos B."/>
            <person name="Cheng J.F."/>
            <person name="Woyke T."/>
            <person name="Pelin A."/>
            <person name="Henrissat B."/>
            <person name="Reynolds N.K."/>
            <person name="Benny G.L."/>
            <person name="Smith M.E."/>
            <person name="James T.Y."/>
            <person name="Grigoriev I.V."/>
        </authorList>
    </citation>
    <scope>NUCLEOTIDE SEQUENCE [LARGE SCALE GENOMIC DNA]</scope>
    <source>
        <strain evidence="11">ATCC 52028</strain>
    </source>
</reference>
<evidence type="ECO:0000256" key="9">
    <source>
        <dbReference type="SAM" id="MobiDB-lite"/>
    </source>
</evidence>
<accession>A0A4P9XF11</accession>
<comment type="similarity">
    <text evidence="5">Belongs to the DPH7 family.</text>
</comment>
<feature type="compositionally biased region" description="Basic and acidic residues" evidence="9">
    <location>
        <begin position="45"/>
        <end position="54"/>
    </location>
</feature>
<evidence type="ECO:0000313" key="11">
    <source>
        <dbReference type="Proteomes" id="UP000274922"/>
    </source>
</evidence>
<dbReference type="InterPro" id="IPR036322">
    <property type="entry name" value="WD40_repeat_dom_sf"/>
</dbReference>
<dbReference type="EMBL" id="ML014113">
    <property type="protein sequence ID" value="RKP04144.1"/>
    <property type="molecule type" value="Genomic_DNA"/>
</dbReference>
<feature type="repeat" description="WD" evidence="8">
    <location>
        <begin position="377"/>
        <end position="419"/>
    </location>
</feature>
<dbReference type="SMART" id="SM00320">
    <property type="entry name" value="WD40"/>
    <property type="match status" value="3"/>
</dbReference>
<dbReference type="InterPro" id="IPR001680">
    <property type="entry name" value="WD40_rpt"/>
</dbReference>
<dbReference type="GO" id="GO:0017183">
    <property type="term" value="P:protein histidyl modification to diphthamide"/>
    <property type="evidence" value="ECO:0007669"/>
    <property type="project" value="TreeGrafter"/>
</dbReference>
<dbReference type="STRING" id="1555241.A0A4P9XF11"/>
<dbReference type="InterPro" id="IPR052415">
    <property type="entry name" value="Diphthine_MTase"/>
</dbReference>
<evidence type="ECO:0000256" key="5">
    <source>
        <dbReference type="ARBA" id="ARBA00038092"/>
    </source>
</evidence>
<dbReference type="Gene3D" id="2.130.10.10">
    <property type="entry name" value="YVTN repeat-like/Quinoprotein amine dehydrogenase"/>
    <property type="match status" value="1"/>
</dbReference>
<dbReference type="PANTHER" id="PTHR46042">
    <property type="entry name" value="DIPHTHINE METHYLTRANSFERASE"/>
    <property type="match status" value="1"/>
</dbReference>
<evidence type="ECO:0000256" key="8">
    <source>
        <dbReference type="PROSITE-ProRule" id="PRU00221"/>
    </source>
</evidence>
<dbReference type="PANTHER" id="PTHR46042:SF1">
    <property type="entry name" value="DIPHTHINE METHYLTRANSFERASE"/>
    <property type="match status" value="1"/>
</dbReference>
<dbReference type="GO" id="GO:0005737">
    <property type="term" value="C:cytoplasm"/>
    <property type="evidence" value="ECO:0007669"/>
    <property type="project" value="TreeGrafter"/>
</dbReference>
<protein>
    <recommendedName>
        <fullName evidence="6">methylated diphthine methylhydrolase</fullName>
        <ecNumber evidence="6">3.1.1.97</ecNumber>
    </recommendedName>
</protein>
<comment type="pathway">
    <text evidence="1">Protein modification; peptidyl-diphthamide biosynthesis.</text>
</comment>
<feature type="region of interest" description="Disordered" evidence="9">
    <location>
        <begin position="37"/>
        <end position="79"/>
    </location>
</feature>
<organism evidence="10 11">
    <name type="scientific">Caulochytrium protostelioides</name>
    <dbReference type="NCBI Taxonomy" id="1555241"/>
    <lineage>
        <taxon>Eukaryota</taxon>
        <taxon>Fungi</taxon>
        <taxon>Fungi incertae sedis</taxon>
        <taxon>Chytridiomycota</taxon>
        <taxon>Chytridiomycota incertae sedis</taxon>
        <taxon>Chytridiomycetes</taxon>
        <taxon>Caulochytriales</taxon>
        <taxon>Caulochytriaceae</taxon>
        <taxon>Caulochytrium</taxon>
    </lineage>
</organism>
<evidence type="ECO:0000256" key="2">
    <source>
        <dbReference type="ARBA" id="ARBA00022574"/>
    </source>
</evidence>
<dbReference type="InterPro" id="IPR015943">
    <property type="entry name" value="WD40/YVTN_repeat-like_dom_sf"/>
</dbReference>
<dbReference type="PROSITE" id="PS50082">
    <property type="entry name" value="WD_REPEATS_2"/>
    <property type="match status" value="1"/>
</dbReference>
<keyword evidence="2 8" id="KW-0853">WD repeat</keyword>
<keyword evidence="3" id="KW-0677">Repeat</keyword>
<evidence type="ECO:0000313" key="10">
    <source>
        <dbReference type="EMBL" id="RKP04144.1"/>
    </source>
</evidence>
<proteinExistence type="inferred from homology"/>
<evidence type="ECO:0000256" key="6">
    <source>
        <dbReference type="ARBA" id="ARBA00039131"/>
    </source>
</evidence>
<evidence type="ECO:0000256" key="3">
    <source>
        <dbReference type="ARBA" id="ARBA00022737"/>
    </source>
</evidence>
<dbReference type="SUPFAM" id="SSF50978">
    <property type="entry name" value="WD40 repeat-like"/>
    <property type="match status" value="1"/>
</dbReference>
<feature type="region of interest" description="Disordered" evidence="9">
    <location>
        <begin position="251"/>
        <end position="274"/>
    </location>
</feature>
<keyword evidence="11" id="KW-1185">Reference proteome</keyword>
<name>A0A4P9XF11_9FUNG</name>
<evidence type="ECO:0000256" key="1">
    <source>
        <dbReference type="ARBA" id="ARBA00005156"/>
    </source>
</evidence>
<dbReference type="AlphaFoldDB" id="A0A4P9XF11"/>
<dbReference type="GO" id="GO:0061685">
    <property type="term" value="F:diphthine methylesterase activity"/>
    <property type="evidence" value="ECO:0007669"/>
    <property type="project" value="UniProtKB-EC"/>
</dbReference>